<keyword evidence="1" id="KW-1133">Transmembrane helix</keyword>
<proteinExistence type="predicted"/>
<name>A0ABS7CLB1_9BACL</name>
<evidence type="ECO:0000313" key="2">
    <source>
        <dbReference type="EMBL" id="MBW7461592.1"/>
    </source>
</evidence>
<organism evidence="2 3">
    <name type="scientific">Paenibacillus sepulcri</name>
    <dbReference type="NCBI Taxonomy" id="359917"/>
    <lineage>
        <taxon>Bacteria</taxon>
        <taxon>Bacillati</taxon>
        <taxon>Bacillota</taxon>
        <taxon>Bacilli</taxon>
        <taxon>Bacillales</taxon>
        <taxon>Paenibacillaceae</taxon>
        <taxon>Paenibacillus</taxon>
    </lineage>
</organism>
<evidence type="ECO:0000256" key="1">
    <source>
        <dbReference type="SAM" id="Phobius"/>
    </source>
</evidence>
<comment type="caution">
    <text evidence="2">The sequence shown here is derived from an EMBL/GenBank/DDBJ whole genome shotgun (WGS) entry which is preliminary data.</text>
</comment>
<dbReference type="EMBL" id="JAHZIK010003088">
    <property type="protein sequence ID" value="MBW7461592.1"/>
    <property type="molecule type" value="Genomic_DNA"/>
</dbReference>
<accession>A0ABS7CLB1</accession>
<keyword evidence="3" id="KW-1185">Reference proteome</keyword>
<gene>
    <name evidence="2" type="ORF">K0U00_46795</name>
</gene>
<feature type="non-terminal residue" evidence="2">
    <location>
        <position position="1"/>
    </location>
</feature>
<evidence type="ECO:0000313" key="3">
    <source>
        <dbReference type="Proteomes" id="UP001519887"/>
    </source>
</evidence>
<reference evidence="2 3" key="1">
    <citation type="submission" date="2021-07" db="EMBL/GenBank/DDBJ databases">
        <title>Paenibacillus radiodurans sp. nov., isolated from the southeastern edge of Tengger Desert.</title>
        <authorList>
            <person name="Zhang G."/>
        </authorList>
    </citation>
    <scope>NUCLEOTIDE SEQUENCE [LARGE SCALE GENOMIC DNA]</scope>
    <source>
        <strain evidence="2 3">CCM 7311</strain>
    </source>
</reference>
<keyword evidence="1" id="KW-0472">Membrane</keyword>
<sequence>PLFQLSFSAAEQVPPFEIIHQLSDYVQLYSVVGVMLLIGLIVIGVRVSRMKITQALKLGED</sequence>
<keyword evidence="1" id="KW-0812">Transmembrane</keyword>
<evidence type="ECO:0008006" key="4">
    <source>
        <dbReference type="Google" id="ProtNLM"/>
    </source>
</evidence>
<feature type="transmembrane region" description="Helical" evidence="1">
    <location>
        <begin position="26"/>
        <end position="47"/>
    </location>
</feature>
<protein>
    <recommendedName>
        <fullName evidence="4">ABC transporter permease</fullName>
    </recommendedName>
</protein>
<dbReference type="Proteomes" id="UP001519887">
    <property type="component" value="Unassembled WGS sequence"/>
</dbReference>